<comment type="function">
    <text evidence="10">Inhibits cell growth rate and cell cycle. Induces CDKN1A expression as well as TGF-beta expression. Mediates the inhibitory growth effect of EGR1. Involved in the maturation of snRNAs and snRNA 3'-tail processing.</text>
</comment>
<dbReference type="InterPro" id="IPR036855">
    <property type="entry name" value="Znf_CCCH_sf"/>
</dbReference>
<dbReference type="SUPFAM" id="SSF90229">
    <property type="entry name" value="CCCH zinc finger"/>
    <property type="match status" value="1"/>
</dbReference>
<dbReference type="PANTHER" id="PTHR15092">
    <property type="entry name" value="POLY A -SPECIFIC RIBONUCLEASE/TARGET OF EGR1, MEMBER 1"/>
    <property type="match status" value="1"/>
</dbReference>
<evidence type="ECO:0000256" key="4">
    <source>
        <dbReference type="ARBA" id="ARBA00022553"/>
    </source>
</evidence>
<evidence type="ECO:0000256" key="12">
    <source>
        <dbReference type="ARBA" id="ARBA00071349"/>
    </source>
</evidence>
<comment type="similarity">
    <text evidence="3">Belongs to the CAF1 family.</text>
</comment>
<protein>
    <recommendedName>
        <fullName evidence="12">Target of EGR1 protein 1</fullName>
    </recommendedName>
</protein>
<evidence type="ECO:0000256" key="10">
    <source>
        <dbReference type="ARBA" id="ARBA00057484"/>
    </source>
</evidence>
<dbReference type="InterPro" id="IPR000571">
    <property type="entry name" value="Znf_CCCH"/>
</dbReference>
<dbReference type="EMBL" id="JBJQND010000008">
    <property type="protein sequence ID" value="KAL3868766.1"/>
    <property type="molecule type" value="Genomic_DNA"/>
</dbReference>
<dbReference type="GO" id="GO:0008270">
    <property type="term" value="F:zinc ion binding"/>
    <property type="evidence" value="ECO:0007669"/>
    <property type="project" value="UniProtKB-KW"/>
</dbReference>
<dbReference type="Gene3D" id="6.10.250.3220">
    <property type="match status" value="1"/>
</dbReference>
<reference evidence="16 17" key="1">
    <citation type="submission" date="2024-11" db="EMBL/GenBank/DDBJ databases">
        <title>Chromosome-level genome assembly of the freshwater bivalve Anodonta woodiana.</title>
        <authorList>
            <person name="Chen X."/>
        </authorList>
    </citation>
    <scope>NUCLEOTIDE SEQUENCE [LARGE SCALE GENOMIC DNA]</scope>
    <source>
        <strain evidence="16">MN2024</strain>
        <tissue evidence="16">Gills</tissue>
    </source>
</reference>
<proteinExistence type="inferred from homology"/>
<evidence type="ECO:0000256" key="14">
    <source>
        <dbReference type="SAM" id="MobiDB-lite"/>
    </source>
</evidence>
<feature type="region of interest" description="Disordered" evidence="14">
    <location>
        <begin position="327"/>
        <end position="362"/>
    </location>
</feature>
<evidence type="ECO:0000256" key="6">
    <source>
        <dbReference type="ARBA" id="ARBA00022771"/>
    </source>
</evidence>
<dbReference type="InterPro" id="IPR036397">
    <property type="entry name" value="RNaseH_sf"/>
</dbReference>
<feature type="compositionally biased region" description="Basic residues" evidence="14">
    <location>
        <begin position="329"/>
        <end position="339"/>
    </location>
</feature>
<name>A0ABD3W878_SINWO</name>
<evidence type="ECO:0000259" key="15">
    <source>
        <dbReference type="PROSITE" id="PS50103"/>
    </source>
</evidence>
<comment type="subcellular location">
    <subcellularLocation>
        <location evidence="1">Nucleus speckle</location>
    </subcellularLocation>
    <subcellularLocation>
        <location evidence="2">Nucleus</location>
        <location evidence="2">Nucleolus</location>
    </subcellularLocation>
</comment>
<feature type="domain" description="C3H1-type" evidence="15">
    <location>
        <begin position="289"/>
        <end position="316"/>
    </location>
</feature>
<evidence type="ECO:0000256" key="7">
    <source>
        <dbReference type="ARBA" id="ARBA00022833"/>
    </source>
</evidence>
<evidence type="ECO:0000313" key="16">
    <source>
        <dbReference type="EMBL" id="KAL3868765.1"/>
    </source>
</evidence>
<evidence type="ECO:0000313" key="17">
    <source>
        <dbReference type="Proteomes" id="UP001634394"/>
    </source>
</evidence>
<evidence type="ECO:0000256" key="2">
    <source>
        <dbReference type="ARBA" id="ARBA00004604"/>
    </source>
</evidence>
<dbReference type="GO" id="GO:0016607">
    <property type="term" value="C:nuclear speck"/>
    <property type="evidence" value="ECO:0007669"/>
    <property type="project" value="UniProtKB-SubCell"/>
</dbReference>
<keyword evidence="7 13" id="KW-0862">Zinc</keyword>
<keyword evidence="17" id="KW-1185">Reference proteome</keyword>
<evidence type="ECO:0000256" key="9">
    <source>
        <dbReference type="ARBA" id="ARBA00023242"/>
    </source>
</evidence>
<sequence>MTNFDRIPIVDVHIDNFRESWPALILAIKSAGFIALDLELSGLGRRNMLQAKSVDDRYKGIAECARTRAILSLGISCFQPVKNKTKDLVENDKGQQIAGKCYLVQTFNIMLLCSEDYVVEPASLRFLVDHGFDFNKQYSSGIPYYRGNDKGNDKDYLSVRQLLVELIMANTPIVLHNGLVDLMFLYQNLYANIPTSMSTFLADLSEMFLEGIYDTKYITDFAHRMTASYLEYVFKKCLRENTSGHLANIELQFLNYPESSRHVTYRQCAARPQPTLQQNQDCVEHIQVLKEVVCENYAGHGWCSKGNKCPKSHDLDLILDLDHLQETKKSRKRKRRRNRQKDDTSVDDNITMETDETSSNTETTYFEYAENVSQMAPQCKDDKSLPSSDGCQGINSSVNSSKCQSEKSNVIFSGGHRAGFDAFMTGYIMATYFATYDANGDNASGLSEFKNKIYLSGKDYPLQVMKSGFAKTSKEHSEKIMKIRTSSDH</sequence>
<dbReference type="PANTHER" id="PTHR15092:SF37">
    <property type="entry name" value="TARGET OF EGR1 PROTEIN 1"/>
    <property type="match status" value="1"/>
</dbReference>
<keyword evidence="5 13" id="KW-0479">Metal-binding</keyword>
<keyword evidence="6 13" id="KW-0863">Zinc-finger</keyword>
<dbReference type="EMBL" id="JBJQND010000008">
    <property type="protein sequence ID" value="KAL3868765.1"/>
    <property type="molecule type" value="Genomic_DNA"/>
</dbReference>
<evidence type="ECO:0000256" key="3">
    <source>
        <dbReference type="ARBA" id="ARBA00008372"/>
    </source>
</evidence>
<dbReference type="InterPro" id="IPR006941">
    <property type="entry name" value="RNase_CAF1"/>
</dbReference>
<dbReference type="Gene3D" id="3.30.420.10">
    <property type="entry name" value="Ribonuclease H-like superfamily/Ribonuclease H"/>
    <property type="match status" value="2"/>
</dbReference>
<keyword evidence="4" id="KW-0597">Phosphoprotein</keyword>
<comment type="caution">
    <text evidence="16">The sequence shown here is derived from an EMBL/GenBank/DDBJ whole genome shotgun (WGS) entry which is preliminary data.</text>
</comment>
<dbReference type="SUPFAM" id="SSF53098">
    <property type="entry name" value="Ribonuclease H-like"/>
    <property type="match status" value="1"/>
</dbReference>
<evidence type="ECO:0000256" key="11">
    <source>
        <dbReference type="ARBA" id="ARBA00062362"/>
    </source>
</evidence>
<evidence type="ECO:0000256" key="13">
    <source>
        <dbReference type="PROSITE-ProRule" id="PRU00723"/>
    </source>
</evidence>
<dbReference type="InterPro" id="IPR051181">
    <property type="entry name" value="CAF1_poly(A)_ribonucleases"/>
</dbReference>
<keyword evidence="9" id="KW-0539">Nucleus</keyword>
<dbReference type="GO" id="GO:0005730">
    <property type="term" value="C:nucleolus"/>
    <property type="evidence" value="ECO:0007669"/>
    <property type="project" value="UniProtKB-SubCell"/>
</dbReference>
<comment type="subunit">
    <text evidence="11">Interacts with U1, U2, U4, U5 and U6 snRNAs.</text>
</comment>
<dbReference type="FunFam" id="3.30.420.10:FF:000039">
    <property type="entry name" value="Target of EGR1 protein 1"/>
    <property type="match status" value="1"/>
</dbReference>
<dbReference type="Pfam" id="PF04857">
    <property type="entry name" value="CAF1"/>
    <property type="match status" value="2"/>
</dbReference>
<evidence type="ECO:0000256" key="5">
    <source>
        <dbReference type="ARBA" id="ARBA00022723"/>
    </source>
</evidence>
<organism evidence="16 17">
    <name type="scientific">Sinanodonta woodiana</name>
    <name type="common">Chinese pond mussel</name>
    <name type="synonym">Anodonta woodiana</name>
    <dbReference type="NCBI Taxonomy" id="1069815"/>
    <lineage>
        <taxon>Eukaryota</taxon>
        <taxon>Metazoa</taxon>
        <taxon>Spiralia</taxon>
        <taxon>Lophotrochozoa</taxon>
        <taxon>Mollusca</taxon>
        <taxon>Bivalvia</taxon>
        <taxon>Autobranchia</taxon>
        <taxon>Heteroconchia</taxon>
        <taxon>Palaeoheterodonta</taxon>
        <taxon>Unionida</taxon>
        <taxon>Unionoidea</taxon>
        <taxon>Unionidae</taxon>
        <taxon>Unioninae</taxon>
        <taxon>Sinanodonta</taxon>
    </lineage>
</organism>
<dbReference type="PROSITE" id="PS50103">
    <property type="entry name" value="ZF_C3H1"/>
    <property type="match status" value="1"/>
</dbReference>
<dbReference type="AlphaFoldDB" id="A0ABD3W878"/>
<gene>
    <name evidence="16" type="ORF">ACJMK2_041530</name>
</gene>
<dbReference type="Proteomes" id="UP001634394">
    <property type="component" value="Unassembled WGS sequence"/>
</dbReference>
<feature type="zinc finger region" description="C3H1-type" evidence="13">
    <location>
        <begin position="289"/>
        <end position="316"/>
    </location>
</feature>
<evidence type="ECO:0000256" key="8">
    <source>
        <dbReference type="ARBA" id="ARBA00022990"/>
    </source>
</evidence>
<dbReference type="InterPro" id="IPR012337">
    <property type="entry name" value="RNaseH-like_sf"/>
</dbReference>
<evidence type="ECO:0000256" key="1">
    <source>
        <dbReference type="ARBA" id="ARBA00004324"/>
    </source>
</evidence>
<keyword evidence="8" id="KW-0007">Acetylation</keyword>
<accession>A0ABD3W878</accession>